<sequence length="99" mass="10034">MHAWVITAGTERPVAQAPEPVGAARLVEVGEPEPGPGQAVVEAHHVAVNFSEPRMMDRLPVGTVLGYDAAGVVVRAAADGKGPAEGARVAAFGAGAWAE</sequence>
<dbReference type="AlphaFoldDB" id="A0A4R4Z4N2"/>
<protein>
    <submittedName>
        <fullName evidence="2">Alcohol dehydrogenase</fullName>
    </submittedName>
</protein>
<comment type="caution">
    <text evidence="2">The sequence shown here is derived from an EMBL/GenBank/DDBJ whole genome shotgun (WGS) entry which is preliminary data.</text>
</comment>
<keyword evidence="3" id="KW-1185">Reference proteome</keyword>
<dbReference type="InterPro" id="IPR011032">
    <property type="entry name" value="GroES-like_sf"/>
</dbReference>
<feature type="domain" description="Alcohol dehydrogenase-like N-terminal" evidence="1">
    <location>
        <begin position="35"/>
        <end position="90"/>
    </location>
</feature>
<gene>
    <name evidence="2" type="ORF">E1286_09305</name>
</gene>
<accession>A0A4R4Z4N2</accession>
<dbReference type="Pfam" id="PF08240">
    <property type="entry name" value="ADH_N"/>
    <property type="match status" value="1"/>
</dbReference>
<name>A0A4R4Z4N2_9ACTN</name>
<dbReference type="RefSeq" id="WP_425464744.1">
    <property type="nucleotide sequence ID" value="NZ_SMKQ01000017.1"/>
</dbReference>
<evidence type="ECO:0000313" key="3">
    <source>
        <dbReference type="Proteomes" id="UP000295302"/>
    </source>
</evidence>
<dbReference type="SUPFAM" id="SSF50129">
    <property type="entry name" value="GroES-like"/>
    <property type="match status" value="1"/>
</dbReference>
<dbReference type="Gene3D" id="3.90.180.10">
    <property type="entry name" value="Medium-chain alcohol dehydrogenases, catalytic domain"/>
    <property type="match status" value="1"/>
</dbReference>
<organism evidence="2 3">
    <name type="scientific">Nonomuraea terrae</name>
    <dbReference type="NCBI Taxonomy" id="2530383"/>
    <lineage>
        <taxon>Bacteria</taxon>
        <taxon>Bacillati</taxon>
        <taxon>Actinomycetota</taxon>
        <taxon>Actinomycetes</taxon>
        <taxon>Streptosporangiales</taxon>
        <taxon>Streptosporangiaceae</taxon>
        <taxon>Nonomuraea</taxon>
    </lineage>
</organism>
<reference evidence="2 3" key="1">
    <citation type="submission" date="2019-03" db="EMBL/GenBank/DDBJ databases">
        <title>Draft genome sequences of novel Actinobacteria.</title>
        <authorList>
            <person name="Sahin N."/>
            <person name="Ay H."/>
            <person name="Saygin H."/>
        </authorList>
    </citation>
    <scope>NUCLEOTIDE SEQUENCE [LARGE SCALE GENOMIC DNA]</scope>
    <source>
        <strain evidence="2 3">CH32</strain>
    </source>
</reference>
<dbReference type="InterPro" id="IPR013154">
    <property type="entry name" value="ADH-like_N"/>
</dbReference>
<evidence type="ECO:0000259" key="1">
    <source>
        <dbReference type="Pfam" id="PF08240"/>
    </source>
</evidence>
<dbReference type="Proteomes" id="UP000295302">
    <property type="component" value="Unassembled WGS sequence"/>
</dbReference>
<proteinExistence type="predicted"/>
<dbReference type="EMBL" id="SMKQ01000017">
    <property type="protein sequence ID" value="TDD52390.1"/>
    <property type="molecule type" value="Genomic_DNA"/>
</dbReference>
<evidence type="ECO:0000313" key="2">
    <source>
        <dbReference type="EMBL" id="TDD52390.1"/>
    </source>
</evidence>
<feature type="non-terminal residue" evidence="2">
    <location>
        <position position="99"/>
    </location>
</feature>